<keyword evidence="3 8" id="KW-0663">Pyridoxal phosphate</keyword>
<comment type="pathway">
    <text evidence="5">Amino-acid biosynthesis; L-methionine biosynthesis via de novo pathway; L-homocysteine from L-cystathionine: step 1/1.</text>
</comment>
<dbReference type="InterPro" id="IPR000277">
    <property type="entry name" value="Cys/Met-Metab_PyrdxlP-dep_enz"/>
</dbReference>
<evidence type="ECO:0000256" key="4">
    <source>
        <dbReference type="ARBA" id="ARBA00023239"/>
    </source>
</evidence>
<comment type="cofactor">
    <cofactor evidence="1 9">
        <name>pyridoxal 5'-phosphate</name>
        <dbReference type="ChEBI" id="CHEBI:597326"/>
    </cofactor>
</comment>
<sequence>MNKTHHIDTRLMHTGSAPFDPATESAPVSLPSIRTSTVRFKSLDALDRAIARRASGERIAAYGRQGLDTHRAFEDLICELENATHSYIAPSGMAAITLAFMALLDAGDHALVADCVYGPTRILDHSLLERMNIEVTYFSAQDDLAALVRPNTRLLYVESPGSLLFETLDLPALATFAQQHDLVLASDNTWGSGYLYRPLDLGAQVSVIAATKYIAGHSDVMLGAVATNDAKTAARLAKAHYALGYSVSADDVWLALRGARTLPLRLEQHARNALEVCRFFASRPETVRIFHPAWPDDPGHALWQRDFHGSNGMLSVALALEPAQARRFVDALTLFGIGFSWGGFESLVQLVEPSLIAPHGYWTLAPHALVRLQIGLEHVDDLIADLQQALDGAQA</sequence>
<dbReference type="PANTHER" id="PTHR43500:SF1">
    <property type="entry name" value="CYSTATHIONINE BETA-LYASE-RELATED"/>
    <property type="match status" value="1"/>
</dbReference>
<dbReference type="Gene3D" id="3.90.1150.10">
    <property type="entry name" value="Aspartate Aminotransferase, domain 1"/>
    <property type="match status" value="1"/>
</dbReference>
<keyword evidence="4 11" id="KW-0456">Lyase</keyword>
<evidence type="ECO:0000256" key="8">
    <source>
        <dbReference type="PIRSR" id="PIRSR001434-2"/>
    </source>
</evidence>
<accession>A0A2V1JUS0</accession>
<dbReference type="GO" id="GO:0030170">
    <property type="term" value="F:pyridoxal phosphate binding"/>
    <property type="evidence" value="ECO:0007669"/>
    <property type="project" value="InterPro"/>
</dbReference>
<dbReference type="RefSeq" id="WP_109062652.1">
    <property type="nucleotide sequence ID" value="NZ_QETA01000006.1"/>
</dbReference>
<dbReference type="FunFam" id="3.40.640.10:FF:000046">
    <property type="entry name" value="Cystathionine gamma-lyase"/>
    <property type="match status" value="1"/>
</dbReference>
<dbReference type="InterPro" id="IPR015421">
    <property type="entry name" value="PyrdxlP-dep_Trfase_major"/>
</dbReference>
<comment type="caution">
    <text evidence="11">The sequence shown here is derived from an EMBL/GenBank/DDBJ whole genome shotgun (WGS) entry which is preliminary data.</text>
</comment>
<dbReference type="Pfam" id="PF01053">
    <property type="entry name" value="Cys_Met_Meta_PP"/>
    <property type="match status" value="1"/>
</dbReference>
<dbReference type="NCBIfam" id="TIGR01324">
    <property type="entry name" value="cysta_beta_ly_B"/>
    <property type="match status" value="1"/>
</dbReference>
<evidence type="ECO:0000256" key="10">
    <source>
        <dbReference type="SAM" id="MobiDB-lite"/>
    </source>
</evidence>
<dbReference type="Gene3D" id="3.40.640.10">
    <property type="entry name" value="Type I PLP-dependent aspartate aminotransferase-like (Major domain)"/>
    <property type="match status" value="1"/>
</dbReference>
<dbReference type="PANTHER" id="PTHR43500">
    <property type="entry name" value="CYSTATHIONINE BETA-LYASE-RELATED"/>
    <property type="match status" value="1"/>
</dbReference>
<dbReference type="SUPFAM" id="SSF53383">
    <property type="entry name" value="PLP-dependent transferases"/>
    <property type="match status" value="1"/>
</dbReference>
<dbReference type="CDD" id="cd00614">
    <property type="entry name" value="CGS_like"/>
    <property type="match status" value="1"/>
</dbReference>
<dbReference type="AlphaFoldDB" id="A0A2V1JUS0"/>
<keyword evidence="12" id="KW-1185">Reference proteome</keyword>
<dbReference type="EMBL" id="QETA01000006">
    <property type="protein sequence ID" value="PWF21836.1"/>
    <property type="molecule type" value="Genomic_DNA"/>
</dbReference>
<evidence type="ECO:0000256" key="7">
    <source>
        <dbReference type="ARBA" id="ARBA00047625"/>
    </source>
</evidence>
<protein>
    <submittedName>
        <fullName evidence="11">Cystathionine beta-lyase</fullName>
    </submittedName>
</protein>
<dbReference type="Proteomes" id="UP000245212">
    <property type="component" value="Unassembled WGS sequence"/>
</dbReference>
<dbReference type="PIRSF" id="PIRSF001434">
    <property type="entry name" value="CGS"/>
    <property type="match status" value="1"/>
</dbReference>
<name>A0A2V1JUS0_9BURK</name>
<comment type="catalytic activity">
    <reaction evidence="7">
        <text>an S-substituted L-cysteine + H2O = a thiol + pyruvate + NH4(+)</text>
        <dbReference type="Rhea" id="RHEA:18121"/>
        <dbReference type="ChEBI" id="CHEBI:15361"/>
        <dbReference type="ChEBI" id="CHEBI:15377"/>
        <dbReference type="ChEBI" id="CHEBI:28938"/>
        <dbReference type="ChEBI" id="CHEBI:29256"/>
        <dbReference type="ChEBI" id="CHEBI:58717"/>
        <dbReference type="EC" id="4.4.1.13"/>
    </reaction>
</comment>
<dbReference type="GO" id="GO:0047804">
    <property type="term" value="F:cysteine-S-conjugate beta-lyase activity"/>
    <property type="evidence" value="ECO:0007669"/>
    <property type="project" value="UniProtKB-EC"/>
</dbReference>
<dbReference type="GO" id="GO:0019346">
    <property type="term" value="P:transsulfuration"/>
    <property type="evidence" value="ECO:0007669"/>
    <property type="project" value="InterPro"/>
</dbReference>
<comment type="similarity">
    <text evidence="2 9">Belongs to the trans-sulfuration enzymes family.</text>
</comment>
<dbReference type="GO" id="GO:0019450">
    <property type="term" value="P:L-cysteine catabolic process to pyruvate"/>
    <property type="evidence" value="ECO:0007669"/>
    <property type="project" value="TreeGrafter"/>
</dbReference>
<evidence type="ECO:0000256" key="6">
    <source>
        <dbReference type="ARBA" id="ARBA00047517"/>
    </source>
</evidence>
<feature type="region of interest" description="Disordered" evidence="10">
    <location>
        <begin position="1"/>
        <end position="28"/>
    </location>
</feature>
<dbReference type="InterPro" id="IPR006233">
    <property type="entry name" value="Cys_b_lyase_bac"/>
</dbReference>
<comment type="catalytic activity">
    <reaction evidence="6">
        <text>L,L-cystathionine + H2O = L-homocysteine + pyruvate + NH4(+)</text>
        <dbReference type="Rhea" id="RHEA:13965"/>
        <dbReference type="ChEBI" id="CHEBI:15361"/>
        <dbReference type="ChEBI" id="CHEBI:15377"/>
        <dbReference type="ChEBI" id="CHEBI:28938"/>
        <dbReference type="ChEBI" id="CHEBI:58161"/>
        <dbReference type="ChEBI" id="CHEBI:58199"/>
    </reaction>
</comment>
<organism evidence="11 12">
    <name type="scientific">Corticimicrobacter populi</name>
    <dbReference type="NCBI Taxonomy" id="2175229"/>
    <lineage>
        <taxon>Bacteria</taxon>
        <taxon>Pseudomonadati</taxon>
        <taxon>Pseudomonadota</taxon>
        <taxon>Betaproteobacteria</taxon>
        <taxon>Burkholderiales</taxon>
        <taxon>Alcaligenaceae</taxon>
        <taxon>Corticimicrobacter</taxon>
    </lineage>
</organism>
<evidence type="ECO:0000256" key="2">
    <source>
        <dbReference type="ARBA" id="ARBA00009077"/>
    </source>
</evidence>
<proteinExistence type="inferred from homology"/>
<gene>
    <name evidence="11" type="primary">metC</name>
    <name evidence="11" type="ORF">DD235_13635</name>
</gene>
<evidence type="ECO:0000313" key="11">
    <source>
        <dbReference type="EMBL" id="PWF21836.1"/>
    </source>
</evidence>
<reference evidence="12" key="1">
    <citation type="submission" date="2018-05" db="EMBL/GenBank/DDBJ databases">
        <authorList>
            <person name="Li Y."/>
        </authorList>
    </citation>
    <scope>NUCLEOTIDE SEQUENCE [LARGE SCALE GENOMIC DNA]</scope>
    <source>
        <strain evidence="12">3d-2-2</strain>
    </source>
</reference>
<dbReference type="InterPro" id="IPR015422">
    <property type="entry name" value="PyrdxlP-dep_Trfase_small"/>
</dbReference>
<dbReference type="InterPro" id="IPR054542">
    <property type="entry name" value="Cys_met_metab_PP"/>
</dbReference>
<evidence type="ECO:0000256" key="5">
    <source>
        <dbReference type="ARBA" id="ARBA00046315"/>
    </source>
</evidence>
<evidence type="ECO:0000256" key="9">
    <source>
        <dbReference type="RuleBase" id="RU362118"/>
    </source>
</evidence>
<feature type="modified residue" description="N6-(pyridoxal phosphate)lysine" evidence="8">
    <location>
        <position position="212"/>
    </location>
</feature>
<feature type="compositionally biased region" description="Basic and acidic residues" evidence="10">
    <location>
        <begin position="1"/>
        <end position="11"/>
    </location>
</feature>
<evidence type="ECO:0000256" key="3">
    <source>
        <dbReference type="ARBA" id="ARBA00022898"/>
    </source>
</evidence>
<dbReference type="InterPro" id="IPR015424">
    <property type="entry name" value="PyrdxlP-dep_Trfase"/>
</dbReference>
<evidence type="ECO:0000313" key="12">
    <source>
        <dbReference type="Proteomes" id="UP000245212"/>
    </source>
</evidence>
<dbReference type="PROSITE" id="PS00868">
    <property type="entry name" value="CYS_MET_METAB_PP"/>
    <property type="match status" value="1"/>
</dbReference>
<evidence type="ECO:0000256" key="1">
    <source>
        <dbReference type="ARBA" id="ARBA00001933"/>
    </source>
</evidence>